<feature type="domain" description="Myosin N-terminal SH3-like" evidence="12">
    <location>
        <begin position="41"/>
        <end position="90"/>
    </location>
</feature>
<dbReference type="GO" id="GO:0051015">
    <property type="term" value="F:actin filament binding"/>
    <property type="evidence" value="ECO:0007669"/>
    <property type="project" value="InterPro"/>
</dbReference>
<keyword evidence="3 9" id="KW-0067">ATP-binding</keyword>
<sequence>MLATKLHINPTFVSVSDDELSPRSLDRRTGIIDAVAQATFTEKKWVWVVDKEEGYVAGYITKDMGDTVEVHLNDDTTRVVRMNETENMNPPKFDKVEDMANLTYLNEASVIHNLRQRYQSNLIYTYSGLFLVAVNPYQNLPIYSDKIVRAYKAKRRNEIPPHIYAVADEAYHDMLIQQENQSILITGESGAGKTENTKKVIQYLAAIACDKANTSQLGQLEQQILQANPILEAFGNAQTIRNNNSSRFGKFIRIEFNSRGQIAGANIERYLLEKSRVTSQTPHERNYHIFYQLMKGAPSEIKAYLLLDGTLDDYRYTKTSRKDIDGVDDVVEFNALTGAMDVVGFTKQEQLDLFRVVAAVLHLGNIQVTGSRDNQAYITDKSIAEKVCNILGIPVDDFVKSLLKPHVKAGREWVAQARTKEQVIYSIDALAKALYERNFSAIVDRINQTTDRPTQKETFIGVLDIAGFEIFEDNSFEQLCINYTNEKLQQFFNHNMFVLEQEEYKTENINWKFIDFGMDLQPTIDLIEKTNPVGILSCLDEECVMPKATDKTFMDKLNNLWNGKSPKYSSRRFTEGFVLQHYAAKVEYCTTGWLDKNKDPLNENVSRLLAQSTEPYISTLFASPSPDAVDMGAKSRSKKQFLRTVGQRHKEQLHVLMQQLYSTKPRFVRCIVPNGEKAAGLIEVPLVLDQLRCNGVLEGIRICRAGFPNRLTFIEFRQRYEVLSPGLLSHSTADDRKVAEELLNSFGLDNSLYRIGNTKVFFRAGVLAELEEIRETKLSQLFTRFQAHCRGRLARRDYAKLSEKLDAIKLIQKNARVYMQLKEWPWWKLYSKSKPMLNVTMMDAKLKEKDDNIRELEYNLKNEIEKRQVLEVLVQQLQAENKLLQDERRKKDVSGLERERKSLQVQLAEVKARLESELAHKQEEVAARKRLATELQELQLKYEAEQLKVAKANENLVSYKSRADGTMSRLENANLERLKAEKNEEFLRLQIKELEDSLADAINDRKNAEIRVKTLEDRVAELEIKIDDDAAVFADFELLQKRLQNDFADERERYKRDIEEQEYALEQTRRKYQKELERLANEVELERNNLARIREENKLLQKKVDNLLTEAEEESHVVMTWKREKEMLENKVADLAQLYNDAMSSHDELQSQANNLLTEVRELRLALDEAESEKIQLERAKRVLEMRLEDIDDQYQNETQDRQAAVRSISVLDVERNELRQLLDEQQDVVVTINEKLRKAELRSVELQAELAREKEDNQDLLKVKTALEKQVTELNLRVLDLETKASATPRGVKRLESRLEELSSQLEQEMREKNEALKSLRKTERTIRELQWQLSEKDKLKLRYEDDITKYEQKVARMRQNIEELQNSESTLQLGHRRATREANESRERSLRLEREVEKMKSRLDRSSVFSE</sequence>
<dbReference type="GO" id="GO:0120104">
    <property type="term" value="C:mitotic actomyosin contractile ring, proximal layer"/>
    <property type="evidence" value="ECO:0007669"/>
    <property type="project" value="UniProtKB-ARBA"/>
</dbReference>
<dbReference type="InterPro" id="IPR002928">
    <property type="entry name" value="Myosin_tail"/>
</dbReference>
<protein>
    <submittedName>
        <fullName evidence="13">1697_t:CDS:1</fullName>
    </submittedName>
</protein>
<evidence type="ECO:0000256" key="10">
    <source>
        <dbReference type="SAM" id="MobiDB-lite"/>
    </source>
</evidence>
<dbReference type="SMART" id="SM00242">
    <property type="entry name" value="MYSc"/>
    <property type="match status" value="1"/>
</dbReference>
<dbReference type="Gene3D" id="3.40.850.10">
    <property type="entry name" value="Kinesin motor domain"/>
    <property type="match status" value="1"/>
</dbReference>
<dbReference type="OrthoDB" id="6108017at2759"/>
<dbReference type="Proteomes" id="UP000789572">
    <property type="component" value="Unassembled WGS sequence"/>
</dbReference>
<evidence type="ECO:0000259" key="11">
    <source>
        <dbReference type="PROSITE" id="PS51456"/>
    </source>
</evidence>
<dbReference type="Pfam" id="PF00063">
    <property type="entry name" value="Myosin_head"/>
    <property type="match status" value="1"/>
</dbReference>
<dbReference type="PROSITE" id="PS50096">
    <property type="entry name" value="IQ"/>
    <property type="match status" value="1"/>
</dbReference>
<dbReference type="FunFam" id="1.20.120.720:FF:000001">
    <property type="entry name" value="Myosin heavy chain, muscle"/>
    <property type="match status" value="1"/>
</dbReference>
<feature type="binding site" evidence="9">
    <location>
        <begin position="187"/>
        <end position="194"/>
    </location>
    <ligand>
        <name>ATP</name>
        <dbReference type="ChEBI" id="CHEBI:30616"/>
    </ligand>
</feature>
<dbReference type="Pfam" id="PF02736">
    <property type="entry name" value="Myosin_N"/>
    <property type="match status" value="1"/>
</dbReference>
<evidence type="ECO:0000256" key="7">
    <source>
        <dbReference type="ARBA" id="ARBA00023203"/>
    </source>
</evidence>
<evidence type="ECO:0000313" key="14">
    <source>
        <dbReference type="Proteomes" id="UP000789572"/>
    </source>
</evidence>
<comment type="similarity">
    <text evidence="1 9">Belongs to the TRAFAC class myosin-kinesin ATPase superfamily. Myosin family.</text>
</comment>
<keyword evidence="7 9" id="KW-0009">Actin-binding</keyword>
<dbReference type="PRINTS" id="PR00193">
    <property type="entry name" value="MYOSINHEAVY"/>
</dbReference>
<dbReference type="PANTHER" id="PTHR13140:SF857">
    <property type="entry name" value="MYOSIN-11"/>
    <property type="match status" value="1"/>
</dbReference>
<comment type="caution">
    <text evidence="13">The sequence shown here is derived from an EMBL/GenBank/DDBJ whole genome shotgun (WGS) entry which is preliminary data.</text>
</comment>
<dbReference type="GO" id="GO:0016459">
    <property type="term" value="C:myosin complex"/>
    <property type="evidence" value="ECO:0007669"/>
    <property type="project" value="UniProtKB-KW"/>
</dbReference>
<name>A0A9N9C665_9GLOM</name>
<feature type="region of interest" description="Disordered" evidence="10">
    <location>
        <begin position="1367"/>
        <end position="1413"/>
    </location>
</feature>
<keyword evidence="14" id="KW-1185">Reference proteome</keyword>
<proteinExistence type="inferred from homology"/>
<evidence type="ECO:0000256" key="1">
    <source>
        <dbReference type="ARBA" id="ARBA00008314"/>
    </source>
</evidence>
<evidence type="ECO:0000313" key="13">
    <source>
        <dbReference type="EMBL" id="CAG8589104.1"/>
    </source>
</evidence>
<evidence type="ECO:0000256" key="5">
    <source>
        <dbReference type="ARBA" id="ARBA00023123"/>
    </source>
</evidence>
<dbReference type="Gene3D" id="1.20.5.340">
    <property type="match status" value="1"/>
</dbReference>
<dbReference type="InterPro" id="IPR036961">
    <property type="entry name" value="Kinesin_motor_dom_sf"/>
</dbReference>
<keyword evidence="4" id="KW-0175">Coiled coil</keyword>
<evidence type="ECO:0000256" key="3">
    <source>
        <dbReference type="ARBA" id="ARBA00022840"/>
    </source>
</evidence>
<evidence type="ECO:0000256" key="4">
    <source>
        <dbReference type="ARBA" id="ARBA00023054"/>
    </source>
</evidence>
<dbReference type="GO" id="GO:1902404">
    <property type="term" value="P:mitotic actomyosin contractile ring contraction"/>
    <property type="evidence" value="ECO:0007669"/>
    <property type="project" value="UniProtKB-ARBA"/>
</dbReference>
<dbReference type="Gene3D" id="1.20.120.720">
    <property type="entry name" value="Myosin VI head, motor domain, U50 subdomain"/>
    <property type="match status" value="1"/>
</dbReference>
<dbReference type="InterPro" id="IPR027417">
    <property type="entry name" value="P-loop_NTPase"/>
</dbReference>
<dbReference type="GO" id="GO:0016020">
    <property type="term" value="C:membrane"/>
    <property type="evidence" value="ECO:0007669"/>
    <property type="project" value="TreeGrafter"/>
</dbReference>
<dbReference type="SUPFAM" id="SSF52540">
    <property type="entry name" value="P-loop containing nucleoside triphosphate hydrolases"/>
    <property type="match status" value="1"/>
</dbReference>
<dbReference type="InterPro" id="IPR004009">
    <property type="entry name" value="SH3_Myosin"/>
</dbReference>
<reference evidence="13" key="1">
    <citation type="submission" date="2021-06" db="EMBL/GenBank/DDBJ databases">
        <authorList>
            <person name="Kallberg Y."/>
            <person name="Tangrot J."/>
            <person name="Rosling A."/>
        </authorList>
    </citation>
    <scope>NUCLEOTIDE SEQUENCE</scope>
    <source>
        <strain evidence="13">IA702</strain>
    </source>
</reference>
<keyword evidence="2 9" id="KW-0547">Nucleotide-binding</keyword>
<comment type="subunit">
    <text evidence="8">Binds to cdc4 and rlc1.</text>
</comment>
<keyword evidence="6 9" id="KW-0505">Motor protein</keyword>
<dbReference type="FunFam" id="3.40.850.10:FF:000101">
    <property type="entry name" value="Slow myosin heavy chain 2"/>
    <property type="match status" value="1"/>
</dbReference>
<dbReference type="FunFam" id="1.10.10.820:FF:000001">
    <property type="entry name" value="Myosin heavy chain"/>
    <property type="match status" value="1"/>
</dbReference>
<dbReference type="SUPFAM" id="SSF90257">
    <property type="entry name" value="Myosin rod fragments"/>
    <property type="match status" value="2"/>
</dbReference>
<dbReference type="Gene3D" id="1.10.10.820">
    <property type="match status" value="1"/>
</dbReference>
<evidence type="ECO:0000256" key="9">
    <source>
        <dbReference type="PROSITE-ProRule" id="PRU00782"/>
    </source>
</evidence>
<dbReference type="Gene3D" id="3.30.70.1590">
    <property type="match status" value="1"/>
</dbReference>
<dbReference type="InterPro" id="IPR008989">
    <property type="entry name" value="Myosin_S1_N"/>
</dbReference>
<feature type="domain" description="Myosin motor" evidence="11">
    <location>
        <begin position="94"/>
        <end position="775"/>
    </location>
</feature>
<dbReference type="Gene3D" id="1.20.58.530">
    <property type="match status" value="1"/>
</dbReference>
<accession>A0A9N9C665</accession>
<dbReference type="CDD" id="cd01377">
    <property type="entry name" value="MYSc_class_II"/>
    <property type="match status" value="1"/>
</dbReference>
<dbReference type="FunFam" id="1.20.58.530:FF:000001">
    <property type="entry name" value="Myosin heavy chain"/>
    <property type="match status" value="1"/>
</dbReference>
<dbReference type="GO" id="GO:0007015">
    <property type="term" value="P:actin filament organization"/>
    <property type="evidence" value="ECO:0007669"/>
    <property type="project" value="TreeGrafter"/>
</dbReference>
<gene>
    <name evidence="13" type="ORF">POCULU_LOCUS6879</name>
</gene>
<dbReference type="PROSITE" id="PS51844">
    <property type="entry name" value="SH3_LIKE"/>
    <property type="match status" value="1"/>
</dbReference>
<dbReference type="EMBL" id="CAJVPJ010001386">
    <property type="protein sequence ID" value="CAG8589104.1"/>
    <property type="molecule type" value="Genomic_DNA"/>
</dbReference>
<keyword evidence="5 9" id="KW-0518">Myosin</keyword>
<dbReference type="GO" id="GO:0000146">
    <property type="term" value="F:microfilament motor activity"/>
    <property type="evidence" value="ECO:0007669"/>
    <property type="project" value="TreeGrafter"/>
</dbReference>
<dbReference type="PROSITE" id="PS51456">
    <property type="entry name" value="MYOSIN_MOTOR"/>
    <property type="match status" value="1"/>
</dbReference>
<dbReference type="Gene3D" id="2.30.30.360">
    <property type="entry name" value="Myosin S1 fragment, N-terminal"/>
    <property type="match status" value="1"/>
</dbReference>
<evidence type="ECO:0000256" key="6">
    <source>
        <dbReference type="ARBA" id="ARBA00023175"/>
    </source>
</evidence>
<feature type="compositionally biased region" description="Basic and acidic residues" evidence="10">
    <location>
        <begin position="1381"/>
        <end position="1407"/>
    </location>
</feature>
<dbReference type="GO" id="GO:1903475">
    <property type="term" value="P:mitotic actomyosin contractile ring assembly"/>
    <property type="evidence" value="ECO:0007669"/>
    <property type="project" value="UniProtKB-ARBA"/>
</dbReference>
<evidence type="ECO:0000259" key="12">
    <source>
        <dbReference type="PROSITE" id="PS51844"/>
    </source>
</evidence>
<evidence type="ECO:0000256" key="8">
    <source>
        <dbReference type="ARBA" id="ARBA00064372"/>
    </source>
</evidence>
<organism evidence="13 14">
    <name type="scientific">Paraglomus occultum</name>
    <dbReference type="NCBI Taxonomy" id="144539"/>
    <lineage>
        <taxon>Eukaryota</taxon>
        <taxon>Fungi</taxon>
        <taxon>Fungi incertae sedis</taxon>
        <taxon>Mucoromycota</taxon>
        <taxon>Glomeromycotina</taxon>
        <taxon>Glomeromycetes</taxon>
        <taxon>Paraglomerales</taxon>
        <taxon>Paraglomeraceae</taxon>
        <taxon>Paraglomus</taxon>
    </lineage>
</organism>
<dbReference type="GO" id="GO:0005524">
    <property type="term" value="F:ATP binding"/>
    <property type="evidence" value="ECO:0007669"/>
    <property type="project" value="UniProtKB-UniRule"/>
</dbReference>
<dbReference type="Gene3D" id="4.10.270.10">
    <property type="entry name" value="Myosin, subunit A"/>
    <property type="match status" value="1"/>
</dbReference>
<dbReference type="PANTHER" id="PTHR13140">
    <property type="entry name" value="MYOSIN"/>
    <property type="match status" value="1"/>
</dbReference>
<dbReference type="InterPro" id="IPR001609">
    <property type="entry name" value="Myosin_head_motor_dom-like"/>
</dbReference>
<evidence type="ECO:0000256" key="2">
    <source>
        <dbReference type="ARBA" id="ARBA00022741"/>
    </source>
</evidence>
<feature type="region of interest" description="Actin-binding" evidence="9">
    <location>
        <begin position="653"/>
        <end position="675"/>
    </location>
</feature>
<dbReference type="Pfam" id="PF01576">
    <property type="entry name" value="Myosin_tail_1"/>
    <property type="match status" value="1"/>
</dbReference>